<dbReference type="InterPro" id="IPR001098">
    <property type="entry name" value="DNA-dir_DNA_pol_A_palm_dom"/>
</dbReference>
<dbReference type="RefSeq" id="WP_139256827.1">
    <property type="nucleotide sequence ID" value="NZ_FNPZ01000006.1"/>
</dbReference>
<dbReference type="InterPro" id="IPR043502">
    <property type="entry name" value="DNA/RNA_pol_sf"/>
</dbReference>
<evidence type="ECO:0000256" key="2">
    <source>
        <dbReference type="ARBA" id="ARBA00022705"/>
    </source>
</evidence>
<dbReference type="AlphaFoldDB" id="A0A1H3TLW5"/>
<sequence length="814" mass="83374">MPGRPAEPRPAVPFVIVTDAGPGRVRLIPIADPAPAAAAPNAAVAPAPSAAPPPADALPPTAALPSAAVPAPAAAPPLVAVPAPTVAPGRSAEPPPADALPPTAALPSAVDPASAGAPPSADASPPSAVVPPPVGGQPFARQPVESPPIDVAVTELPEAVARLEREHPRWVWSDTARWYPGLLAAGVRVERCVDLRLSHAILRHSSLTATSALAKSPSDEWDTTPRLDVLPPGPASPAPQQATLFDALDEFAEPSSARAEANPAGGSHPAMRSNLATRDGDVAVGPDLSGARDAAGRPAAHGGSGGGPAGEPTELTEWRRQRAAVQGATDPSRIALLLAAESAGSLVAAEMQHAGLPWSAALHDDLLTRLLGARPAAPGIRPARLEELLASIRTLLDDPTVNPDSPAELVKSLRRAGLNVSSTRSWELKEIDHPAIPPLLEYKKLARLLTANGWSWVDTWVRAGRFHPNYIPGGVVTGRWASEGGGALQLPKQVRGAVVADPGWKLVVADAAQLEPRILAALAGDRAMAAAGRDRDLYDGIVASGAVDTRAHAKLGMLGAMYGGTSGESGRMLPRLARAYPAAIKFVEDAARAGEAGAVVTTRLGRTSPRPSDAWQDVQDAAGGDDASEAARSRARSAARSWGRFTRNFVVQGTAAEWALCWIGAIRRRLWLLDARAVAPVAPGGTAPATSATTPAASAPTPAASSPATTTTAPATSAPARPEPGGTAPGGSVPATSAPALATSATTPARLEQRPHLAFFLHDEVMVHTPAHLADAVAEQLRAAAVEAGRLIFGDAPVQFPVTVAIVDSYDQAK</sequence>
<dbReference type="Pfam" id="PF00476">
    <property type="entry name" value="DNA_pol_A"/>
    <property type="match status" value="1"/>
</dbReference>
<dbReference type="GO" id="GO:0006261">
    <property type="term" value="P:DNA-templated DNA replication"/>
    <property type="evidence" value="ECO:0007669"/>
    <property type="project" value="InterPro"/>
</dbReference>
<feature type="region of interest" description="Disordered" evidence="4">
    <location>
        <begin position="212"/>
        <end position="240"/>
    </location>
</feature>
<evidence type="ECO:0000256" key="3">
    <source>
        <dbReference type="ARBA" id="ARBA00049244"/>
    </source>
</evidence>
<keyword evidence="2" id="KW-0235">DNA replication</keyword>
<protein>
    <recommendedName>
        <fullName evidence="1">DNA-directed DNA polymerase</fullName>
        <ecNumber evidence="1">2.7.7.7</ecNumber>
    </recommendedName>
</protein>
<dbReference type="PANTHER" id="PTHR10133:SF27">
    <property type="entry name" value="DNA POLYMERASE NU"/>
    <property type="match status" value="1"/>
</dbReference>
<feature type="region of interest" description="Disordered" evidence="4">
    <location>
        <begin position="86"/>
        <end position="143"/>
    </location>
</feature>
<evidence type="ECO:0000313" key="7">
    <source>
        <dbReference type="Proteomes" id="UP000198891"/>
    </source>
</evidence>
<dbReference type="Proteomes" id="UP000198891">
    <property type="component" value="Unassembled WGS sequence"/>
</dbReference>
<dbReference type="Gene3D" id="3.30.70.370">
    <property type="match status" value="1"/>
</dbReference>
<feature type="compositionally biased region" description="Low complexity" evidence="4">
    <location>
        <begin position="613"/>
        <end position="625"/>
    </location>
</feature>
<dbReference type="EC" id="2.7.7.7" evidence="1"/>
<dbReference type="EMBL" id="FNPZ01000006">
    <property type="protein sequence ID" value="SDZ51273.1"/>
    <property type="molecule type" value="Genomic_DNA"/>
</dbReference>
<accession>A0A1H3TLW5</accession>
<name>A0A1H3TLW5_9MICO</name>
<dbReference type="SUPFAM" id="SSF56672">
    <property type="entry name" value="DNA/RNA polymerases"/>
    <property type="match status" value="1"/>
</dbReference>
<keyword evidence="7" id="KW-1185">Reference proteome</keyword>
<feature type="compositionally biased region" description="Low complexity" evidence="4">
    <location>
        <begin position="683"/>
        <end position="720"/>
    </location>
</feature>
<evidence type="ECO:0000259" key="5">
    <source>
        <dbReference type="SMART" id="SM00482"/>
    </source>
</evidence>
<organism evidence="6 7">
    <name type="scientific">Herbiconiux ginsengi</name>
    <dbReference type="NCBI Taxonomy" id="381665"/>
    <lineage>
        <taxon>Bacteria</taxon>
        <taxon>Bacillati</taxon>
        <taxon>Actinomycetota</taxon>
        <taxon>Actinomycetes</taxon>
        <taxon>Micrococcales</taxon>
        <taxon>Microbacteriaceae</taxon>
        <taxon>Herbiconiux</taxon>
    </lineage>
</organism>
<feature type="region of interest" description="Disordered" evidence="4">
    <location>
        <begin position="602"/>
        <end position="632"/>
    </location>
</feature>
<comment type="catalytic activity">
    <reaction evidence="3">
        <text>DNA(n) + a 2'-deoxyribonucleoside 5'-triphosphate = DNA(n+1) + diphosphate</text>
        <dbReference type="Rhea" id="RHEA:22508"/>
        <dbReference type="Rhea" id="RHEA-COMP:17339"/>
        <dbReference type="Rhea" id="RHEA-COMP:17340"/>
        <dbReference type="ChEBI" id="CHEBI:33019"/>
        <dbReference type="ChEBI" id="CHEBI:61560"/>
        <dbReference type="ChEBI" id="CHEBI:173112"/>
        <dbReference type="EC" id="2.7.7.7"/>
    </reaction>
</comment>
<dbReference type="GO" id="GO:0003887">
    <property type="term" value="F:DNA-directed DNA polymerase activity"/>
    <property type="evidence" value="ECO:0007669"/>
    <property type="project" value="UniProtKB-EC"/>
</dbReference>
<dbReference type="OrthoDB" id="4414061at2"/>
<feature type="region of interest" description="Disordered" evidence="4">
    <location>
        <begin position="683"/>
        <end position="748"/>
    </location>
</feature>
<dbReference type="CDD" id="cd06444">
    <property type="entry name" value="DNA_pol_A"/>
    <property type="match status" value="1"/>
</dbReference>
<dbReference type="GO" id="GO:0003677">
    <property type="term" value="F:DNA binding"/>
    <property type="evidence" value="ECO:0007669"/>
    <property type="project" value="InterPro"/>
</dbReference>
<evidence type="ECO:0000256" key="4">
    <source>
        <dbReference type="SAM" id="MobiDB-lite"/>
    </source>
</evidence>
<feature type="region of interest" description="Disordered" evidence="4">
    <location>
        <begin position="36"/>
        <end position="58"/>
    </location>
</feature>
<dbReference type="PANTHER" id="PTHR10133">
    <property type="entry name" value="DNA POLYMERASE I"/>
    <property type="match status" value="1"/>
</dbReference>
<feature type="compositionally biased region" description="Low complexity" evidence="4">
    <location>
        <begin position="732"/>
        <end position="748"/>
    </location>
</feature>
<dbReference type="InterPro" id="IPR002298">
    <property type="entry name" value="DNA_polymerase_A"/>
</dbReference>
<gene>
    <name evidence="6" type="ORF">SAMN05216554_4348</name>
</gene>
<feature type="domain" description="DNA-directed DNA polymerase family A palm" evidence="5">
    <location>
        <begin position="491"/>
        <end position="773"/>
    </location>
</feature>
<dbReference type="STRING" id="381665.SAMN05216554_4348"/>
<reference evidence="6 7" key="1">
    <citation type="submission" date="2016-10" db="EMBL/GenBank/DDBJ databases">
        <authorList>
            <person name="de Groot N.N."/>
        </authorList>
    </citation>
    <scope>NUCLEOTIDE SEQUENCE [LARGE SCALE GENOMIC DNA]</scope>
    <source>
        <strain evidence="6 7">CGMCC 4.3491</strain>
    </source>
</reference>
<dbReference type="GO" id="GO:0006302">
    <property type="term" value="P:double-strand break repair"/>
    <property type="evidence" value="ECO:0007669"/>
    <property type="project" value="TreeGrafter"/>
</dbReference>
<proteinExistence type="predicted"/>
<feature type="compositionally biased region" description="Low complexity" evidence="4">
    <location>
        <begin position="100"/>
        <end position="127"/>
    </location>
</feature>
<dbReference type="Gene3D" id="1.10.150.20">
    <property type="entry name" value="5' to 3' exonuclease, C-terminal subdomain"/>
    <property type="match status" value="1"/>
</dbReference>
<evidence type="ECO:0000313" key="6">
    <source>
        <dbReference type="EMBL" id="SDZ51273.1"/>
    </source>
</evidence>
<evidence type="ECO:0000256" key="1">
    <source>
        <dbReference type="ARBA" id="ARBA00012417"/>
    </source>
</evidence>
<dbReference type="SMART" id="SM00482">
    <property type="entry name" value="POLAc"/>
    <property type="match status" value="1"/>
</dbReference>
<feature type="compositionally biased region" description="Low complexity" evidence="4">
    <location>
        <begin position="36"/>
        <end position="48"/>
    </location>
</feature>
<dbReference type="NCBIfam" id="NF011538">
    <property type="entry name" value="PRK14975.1-1"/>
    <property type="match status" value="1"/>
</dbReference>
<feature type="region of interest" description="Disordered" evidence="4">
    <location>
        <begin position="254"/>
        <end position="313"/>
    </location>
</feature>